<comment type="catalytic activity">
    <reaction evidence="8">
        <text>tRNA(Gln) + L-glutamine + ATP = L-glutaminyl-tRNA(Gln) + AMP + diphosphate</text>
        <dbReference type="Rhea" id="RHEA:20121"/>
        <dbReference type="Rhea" id="RHEA-COMP:9662"/>
        <dbReference type="Rhea" id="RHEA-COMP:9681"/>
        <dbReference type="ChEBI" id="CHEBI:30616"/>
        <dbReference type="ChEBI" id="CHEBI:33019"/>
        <dbReference type="ChEBI" id="CHEBI:58359"/>
        <dbReference type="ChEBI" id="CHEBI:78442"/>
        <dbReference type="ChEBI" id="CHEBI:78521"/>
        <dbReference type="ChEBI" id="CHEBI:456215"/>
        <dbReference type="EC" id="6.1.1.18"/>
    </reaction>
</comment>
<evidence type="ECO:0000256" key="2">
    <source>
        <dbReference type="ARBA" id="ARBA00022490"/>
    </source>
</evidence>
<dbReference type="OrthoDB" id="10250478at2759"/>
<evidence type="ECO:0000259" key="11">
    <source>
        <dbReference type="Pfam" id="PF00749"/>
    </source>
</evidence>
<dbReference type="InterPro" id="IPR020059">
    <property type="entry name" value="Glu/Gln-tRNA-synth_Ib_codon-bd"/>
</dbReference>
<evidence type="ECO:0000256" key="1">
    <source>
        <dbReference type="ARBA" id="ARBA00012836"/>
    </source>
</evidence>
<comment type="caution">
    <text evidence="14">The sequence shown here is derived from an EMBL/GenBank/DDBJ whole genome shotgun (WGS) entry which is preliminary data.</text>
</comment>
<proteinExistence type="inferred from homology"/>
<dbReference type="GO" id="GO:0005524">
    <property type="term" value="F:ATP binding"/>
    <property type="evidence" value="ECO:0007669"/>
    <property type="project" value="UniProtKB-KW"/>
</dbReference>
<evidence type="ECO:0000256" key="4">
    <source>
        <dbReference type="ARBA" id="ARBA00022741"/>
    </source>
</evidence>
<keyword evidence="6 9" id="KW-0648">Protein biosynthesis</keyword>
<dbReference type="FunFam" id="3.40.50.620:FF:000037">
    <property type="entry name" value="Glutamine--tRNA ligase cytoplasmic"/>
    <property type="match status" value="1"/>
</dbReference>
<dbReference type="GO" id="GO:0004819">
    <property type="term" value="F:glutamine-tRNA ligase activity"/>
    <property type="evidence" value="ECO:0007669"/>
    <property type="project" value="UniProtKB-EC"/>
</dbReference>
<dbReference type="Gene3D" id="3.40.50.620">
    <property type="entry name" value="HUPs"/>
    <property type="match status" value="1"/>
</dbReference>
<name>A0A023B449_GRENI</name>
<dbReference type="PROSITE" id="PS00178">
    <property type="entry name" value="AA_TRNA_LIGASE_I"/>
    <property type="match status" value="1"/>
</dbReference>
<dbReference type="PANTHER" id="PTHR43097">
    <property type="entry name" value="GLUTAMINE-TRNA LIGASE"/>
    <property type="match status" value="1"/>
</dbReference>
<evidence type="ECO:0000256" key="8">
    <source>
        <dbReference type="ARBA" id="ARBA00048270"/>
    </source>
</evidence>
<evidence type="ECO:0000256" key="9">
    <source>
        <dbReference type="RuleBase" id="RU363037"/>
    </source>
</evidence>
<dbReference type="InterPro" id="IPR020058">
    <property type="entry name" value="Glu/Gln-tRNA-synth_Ib_cat-dom"/>
</dbReference>
<keyword evidence="4 9" id="KW-0547">Nucleotide-binding</keyword>
<gene>
    <name evidence="14" type="ORF">GNI_105470</name>
</gene>
<dbReference type="NCBIfam" id="NF011291">
    <property type="entry name" value="PRK14703.1"/>
    <property type="match status" value="1"/>
</dbReference>
<dbReference type="InterPro" id="IPR020061">
    <property type="entry name" value="Glu_tRNA_lig_a-bdl"/>
</dbReference>
<protein>
    <recommendedName>
        <fullName evidence="1">glutamine--tRNA ligase</fullName>
        <ecNumber evidence="1">6.1.1.18</ecNumber>
    </recommendedName>
</protein>
<dbReference type="AlphaFoldDB" id="A0A023B449"/>
<evidence type="ECO:0000259" key="13">
    <source>
        <dbReference type="Pfam" id="PF20974"/>
    </source>
</evidence>
<keyword evidence="7 9" id="KW-0030">Aminoacyl-tRNA synthetase</keyword>
<dbReference type="InterPro" id="IPR011035">
    <property type="entry name" value="Ribosomal_bL25/Gln-tRNA_synth"/>
</dbReference>
<organism evidence="14 15">
    <name type="scientific">Gregarina niphandrodes</name>
    <name type="common">Septate eugregarine</name>
    <dbReference type="NCBI Taxonomy" id="110365"/>
    <lineage>
        <taxon>Eukaryota</taxon>
        <taxon>Sar</taxon>
        <taxon>Alveolata</taxon>
        <taxon>Apicomplexa</taxon>
        <taxon>Conoidasida</taxon>
        <taxon>Gregarinasina</taxon>
        <taxon>Eugregarinorida</taxon>
        <taxon>Gregarinidae</taxon>
        <taxon>Gregarina</taxon>
    </lineage>
</organism>
<dbReference type="FunFam" id="3.90.800.10:FF:000001">
    <property type="entry name" value="Glutamine--tRNA ligase"/>
    <property type="match status" value="1"/>
</dbReference>
<accession>A0A023B449</accession>
<dbReference type="NCBIfam" id="TIGR00440">
    <property type="entry name" value="glnS"/>
    <property type="match status" value="1"/>
</dbReference>
<feature type="domain" description="Glutamyl/glutaminyl-tRNA synthetase class Ib anti-codon binding" evidence="12">
    <location>
        <begin position="352"/>
        <end position="455"/>
    </location>
</feature>
<keyword evidence="15" id="KW-1185">Reference proteome</keyword>
<dbReference type="Proteomes" id="UP000019763">
    <property type="component" value="Unassembled WGS sequence"/>
</dbReference>
<dbReference type="EC" id="6.1.1.18" evidence="1"/>
<evidence type="ECO:0000313" key="15">
    <source>
        <dbReference type="Proteomes" id="UP000019763"/>
    </source>
</evidence>
<reference evidence="14" key="1">
    <citation type="submission" date="2013-12" db="EMBL/GenBank/DDBJ databases">
        <authorList>
            <person name="Omoto C.K."/>
            <person name="Sibley D."/>
            <person name="Venepally P."/>
            <person name="Hadjithomas M."/>
            <person name="Karamycheva S."/>
            <person name="Brunk B."/>
            <person name="Roos D."/>
            <person name="Caler E."/>
            <person name="Lorenzi H."/>
        </authorList>
    </citation>
    <scope>NUCLEOTIDE SEQUENCE</scope>
</reference>
<dbReference type="PANTHER" id="PTHR43097:SF5">
    <property type="entry name" value="GLUTAMATE--TRNA LIGASE"/>
    <property type="match status" value="1"/>
</dbReference>
<dbReference type="GO" id="GO:0006425">
    <property type="term" value="P:glutaminyl-tRNA aminoacylation"/>
    <property type="evidence" value="ECO:0007669"/>
    <property type="project" value="InterPro"/>
</dbReference>
<evidence type="ECO:0000256" key="7">
    <source>
        <dbReference type="ARBA" id="ARBA00023146"/>
    </source>
</evidence>
<dbReference type="SUPFAM" id="SSF52374">
    <property type="entry name" value="Nucleotidylyl transferase"/>
    <property type="match status" value="1"/>
</dbReference>
<dbReference type="eggNOG" id="KOG1148">
    <property type="taxonomic scope" value="Eukaryota"/>
</dbReference>
<dbReference type="InterPro" id="IPR050132">
    <property type="entry name" value="Gln/Glu-tRNA_Ligase"/>
</dbReference>
<dbReference type="OMA" id="LCAREDM"/>
<dbReference type="InterPro" id="IPR049437">
    <property type="entry name" value="tRNA-synt_1c_C2"/>
</dbReference>
<evidence type="ECO:0000256" key="6">
    <source>
        <dbReference type="ARBA" id="ARBA00022917"/>
    </source>
</evidence>
<evidence type="ECO:0000313" key="14">
    <source>
        <dbReference type="EMBL" id="EZG56156.1"/>
    </source>
</evidence>
<dbReference type="RefSeq" id="XP_011131329.1">
    <property type="nucleotide sequence ID" value="XM_011133027.1"/>
</dbReference>
<dbReference type="Gene3D" id="3.90.800.10">
    <property type="entry name" value="Glutamyl-tRNA Synthetase, Domain 3"/>
    <property type="match status" value="1"/>
</dbReference>
<dbReference type="Pfam" id="PF03950">
    <property type="entry name" value="tRNA-synt_1c_C"/>
    <property type="match status" value="1"/>
</dbReference>
<feature type="domain" description="Glutamyl/glutaminyl-tRNA synthetase class Ib catalytic" evidence="11">
    <location>
        <begin position="42"/>
        <end position="349"/>
    </location>
</feature>
<comment type="similarity">
    <text evidence="9">Belongs to the class-I aminoacyl-tRNA synthetase family.</text>
</comment>
<feature type="domain" description="tRNA synthetases class I (E and Q) anti-codon binding" evidence="13">
    <location>
        <begin position="473"/>
        <end position="545"/>
    </location>
</feature>
<evidence type="ECO:0000256" key="5">
    <source>
        <dbReference type="ARBA" id="ARBA00022840"/>
    </source>
</evidence>
<sequence>MLTAKGEFPSPCDEDIEVPKLNNFITQIIDEELAAGKLEYTVTRFPPEPNGWLHLGHAKSICLNFGIAKQYGGKCHLRFDDTNPAAEEEEYIEGIKQDVRWLGFNWHDNLFYASDYFEQLYEWAEELIKKELAYVDEQTEEEVRINRGSLTEPGRDSPFRTRAVEENLLAFRRMRAGEYEDGKAILRAKIDMTHPNMSMRDPPMYRIKRASHPRTGDKWCIYPIYDYAHGQSDSIEHISHSICTLEFYDHRILYDWFQEKLGIFKTQQLEFARFNLSHTVMSKRRLLKLVKENYVSGWDDPRMPTLAGCRRRGYPPSAVRKFAYSVGVAKRDNTIPMFKLEAIVREALHPRPRRLAVVDPLKVVLTNWTEICGTGETELVALRNHPEDELMGTREVKMGPVIYIDRNDFAEVPPPKWHRLSPGQEVRLRSSYWIKCKQVVKGDGDEVVELHCELDPQTRGGVPPAEKRSVKGVIHWVSEADSVEAEFRLYDRLFVQADPDDGGNWVDNLNPNSLVTKLGRIETTAAQEVPGTTFQFERVGFFAVDYDSTNTKPVFNLTVSLQDTFAGETNEQSKEAQAKLEAKLAREKAAEERRLKKLAKEERKKKKEKEAERDSDSDDHTATKRVDL</sequence>
<keyword evidence="3 9" id="KW-0436">Ligase</keyword>
<dbReference type="InterPro" id="IPR020056">
    <property type="entry name" value="Rbsml_bL25/Gln-tRNA_synth_N"/>
</dbReference>
<evidence type="ECO:0000256" key="10">
    <source>
        <dbReference type="SAM" id="MobiDB-lite"/>
    </source>
</evidence>
<dbReference type="InterPro" id="IPR004514">
    <property type="entry name" value="Gln-tRNA-synth"/>
</dbReference>
<dbReference type="SUPFAM" id="SSF50715">
    <property type="entry name" value="Ribosomal protein L25-like"/>
    <property type="match status" value="1"/>
</dbReference>
<dbReference type="InterPro" id="IPR001412">
    <property type="entry name" value="aa-tRNA-synth_I_CS"/>
</dbReference>
<dbReference type="Gene3D" id="1.10.1160.10">
    <property type="entry name" value="Glutamyl-trna Synthetase, Domain 2"/>
    <property type="match status" value="1"/>
</dbReference>
<evidence type="ECO:0000256" key="3">
    <source>
        <dbReference type="ARBA" id="ARBA00022598"/>
    </source>
</evidence>
<dbReference type="InterPro" id="IPR014729">
    <property type="entry name" value="Rossmann-like_a/b/a_fold"/>
</dbReference>
<feature type="region of interest" description="Disordered" evidence="10">
    <location>
        <begin position="591"/>
        <end position="628"/>
    </location>
</feature>
<dbReference type="GO" id="GO:0005829">
    <property type="term" value="C:cytosol"/>
    <property type="evidence" value="ECO:0007669"/>
    <property type="project" value="TreeGrafter"/>
</dbReference>
<dbReference type="EMBL" id="AFNH02000787">
    <property type="protein sequence ID" value="EZG56156.1"/>
    <property type="molecule type" value="Genomic_DNA"/>
</dbReference>
<dbReference type="Pfam" id="PF20974">
    <property type="entry name" value="tRNA-synt_1c_C2"/>
    <property type="match status" value="1"/>
</dbReference>
<dbReference type="VEuPathDB" id="CryptoDB:GNI_105470"/>
<dbReference type="Pfam" id="PF00749">
    <property type="entry name" value="tRNA-synt_1c"/>
    <property type="match status" value="1"/>
</dbReference>
<evidence type="ECO:0000259" key="12">
    <source>
        <dbReference type="Pfam" id="PF03950"/>
    </source>
</evidence>
<dbReference type="FunFam" id="1.10.1160.10:FF:000001">
    <property type="entry name" value="Glutamine--tRNA ligase"/>
    <property type="match status" value="1"/>
</dbReference>
<keyword evidence="2" id="KW-0963">Cytoplasm</keyword>
<keyword evidence="5 9" id="KW-0067">ATP-binding</keyword>
<dbReference type="GeneID" id="22913749"/>
<dbReference type="PRINTS" id="PR00987">
    <property type="entry name" value="TRNASYNTHGLU"/>
</dbReference>
<dbReference type="InterPro" id="IPR000924">
    <property type="entry name" value="Glu/Gln-tRNA-synth"/>
</dbReference>
<dbReference type="Gene3D" id="2.40.240.10">
    <property type="entry name" value="Ribosomal Protein L25, Chain P"/>
    <property type="match status" value="2"/>
</dbReference>